<organism evidence="4 5">
    <name type="scientific">Linnemannia exigua</name>
    <dbReference type="NCBI Taxonomy" id="604196"/>
    <lineage>
        <taxon>Eukaryota</taxon>
        <taxon>Fungi</taxon>
        <taxon>Fungi incertae sedis</taxon>
        <taxon>Mucoromycota</taxon>
        <taxon>Mortierellomycotina</taxon>
        <taxon>Mortierellomycetes</taxon>
        <taxon>Mortierellales</taxon>
        <taxon>Mortierellaceae</taxon>
        <taxon>Linnemannia</taxon>
    </lineage>
</organism>
<sequence length="540" mass="58584">MARMEMRSREAPMEWEREQDRNIPNIFSKPQLADDSAQSATPATSHQQQQKQQTPFHFGGGGGGAQRGSSFASLSSQGSFNNDGWGSTTPKPFCQDSQLLTGNGAAAGVTTPRQDSFSFGQGGGSFSRPQSPNKGTTTSAIRCDGSRTAADAAEIMEVDGDHSFAHIAKTGSEATEPFDMGSLRNGVVVEQGRLSPRRMLGKSRSSTSRHDSSALLGSRTSSMQYRGSGAAGMGKGASFWSDDDNDDEDMNDPEDDGDEDSYGHRSSGRSLGRNMIRNTDTRRRLRDQDNSERRRSDHVRASPAQGRVWTENVDLPYIISGYVQVAMNSAFVAIVIYIIYNFITTIQGDVTIRAEAALRRELQIIANCKRDYKDNNCSPTPVPLLIAACEKLSACINRHIPRIERSAIAAETFALIFNSFVHTISYKTMGFLVVLVFGALYFSNHAISSYRHNHLIHHPHHQDSTPYQAGFISPAPSSDANSMIPAGLKRNGSHHGSGGNGMLLGSSSSSFRQGSLALNKGVGSGNSTLQHRGSRYSDNE</sequence>
<dbReference type="InterPro" id="IPR040202">
    <property type="entry name" value="Brl1/Brr6"/>
</dbReference>
<feature type="compositionally biased region" description="Low complexity" evidence="1">
    <location>
        <begin position="67"/>
        <end position="80"/>
    </location>
</feature>
<feature type="region of interest" description="Disordered" evidence="1">
    <location>
        <begin position="1"/>
        <end position="141"/>
    </location>
</feature>
<evidence type="ECO:0000313" key="4">
    <source>
        <dbReference type="EMBL" id="KAG0273879.1"/>
    </source>
</evidence>
<keyword evidence="5" id="KW-1185">Reference proteome</keyword>
<feature type="transmembrane region" description="Helical" evidence="2">
    <location>
        <begin position="317"/>
        <end position="340"/>
    </location>
</feature>
<comment type="caution">
    <text evidence="4">The sequence shown here is derived from an EMBL/GenBank/DDBJ whole genome shotgun (WGS) entry which is preliminary data.</text>
</comment>
<dbReference type="Pfam" id="PF10104">
    <property type="entry name" value="Brr6_like_C_C"/>
    <property type="match status" value="1"/>
</dbReference>
<feature type="compositionally biased region" description="Basic and acidic residues" evidence="1">
    <location>
        <begin position="1"/>
        <end position="21"/>
    </location>
</feature>
<dbReference type="EMBL" id="JAAAIL010000682">
    <property type="protein sequence ID" value="KAG0273879.1"/>
    <property type="molecule type" value="Genomic_DNA"/>
</dbReference>
<feature type="transmembrane region" description="Helical" evidence="2">
    <location>
        <begin position="424"/>
        <end position="442"/>
    </location>
</feature>
<dbReference type="AlphaFoldDB" id="A0AAD4H6F5"/>
<feature type="compositionally biased region" description="Polar residues" evidence="1">
    <location>
        <begin position="36"/>
        <end position="46"/>
    </location>
</feature>
<dbReference type="GO" id="GO:0031965">
    <property type="term" value="C:nuclear membrane"/>
    <property type="evidence" value="ECO:0007669"/>
    <property type="project" value="InterPro"/>
</dbReference>
<feature type="region of interest" description="Disordered" evidence="1">
    <location>
        <begin position="517"/>
        <end position="540"/>
    </location>
</feature>
<feature type="compositionally biased region" description="Polar residues" evidence="1">
    <location>
        <begin position="128"/>
        <end position="140"/>
    </location>
</feature>
<protein>
    <recommendedName>
        <fullName evidence="3">Brl1/Brr6 domain-containing protein</fullName>
    </recommendedName>
</protein>
<reference evidence="4" key="1">
    <citation type="journal article" date="2020" name="Fungal Divers.">
        <title>Resolving the Mortierellaceae phylogeny through synthesis of multi-gene phylogenetics and phylogenomics.</title>
        <authorList>
            <person name="Vandepol N."/>
            <person name="Liber J."/>
            <person name="Desiro A."/>
            <person name="Na H."/>
            <person name="Kennedy M."/>
            <person name="Barry K."/>
            <person name="Grigoriev I.V."/>
            <person name="Miller A.N."/>
            <person name="O'Donnell K."/>
            <person name="Stajich J.E."/>
            <person name="Bonito G."/>
        </authorList>
    </citation>
    <scope>NUCLEOTIDE SEQUENCE</scope>
    <source>
        <strain evidence="4">NRRL 28262</strain>
    </source>
</reference>
<keyword evidence="2" id="KW-1133">Transmembrane helix</keyword>
<evidence type="ECO:0000259" key="3">
    <source>
        <dbReference type="SMART" id="SM01042"/>
    </source>
</evidence>
<dbReference type="GO" id="GO:0006998">
    <property type="term" value="P:nuclear envelope organization"/>
    <property type="evidence" value="ECO:0007669"/>
    <property type="project" value="InterPro"/>
</dbReference>
<dbReference type="Proteomes" id="UP001194580">
    <property type="component" value="Unassembled WGS sequence"/>
</dbReference>
<evidence type="ECO:0000256" key="1">
    <source>
        <dbReference type="SAM" id="MobiDB-lite"/>
    </source>
</evidence>
<feature type="compositionally biased region" description="Polar residues" evidence="1">
    <location>
        <begin position="81"/>
        <end position="101"/>
    </location>
</feature>
<evidence type="ECO:0000313" key="5">
    <source>
        <dbReference type="Proteomes" id="UP001194580"/>
    </source>
</evidence>
<accession>A0AAD4H6F5</accession>
<feature type="compositionally biased region" description="Basic and acidic residues" evidence="1">
    <location>
        <begin position="279"/>
        <end position="300"/>
    </location>
</feature>
<dbReference type="PANTHER" id="PTHR28136">
    <property type="entry name" value="NUCLEUS EXPORT PROTEIN BRR6"/>
    <property type="match status" value="1"/>
</dbReference>
<feature type="domain" description="Brl1/Brr6" evidence="3">
    <location>
        <begin position="319"/>
        <end position="451"/>
    </location>
</feature>
<dbReference type="PANTHER" id="PTHR28136:SF1">
    <property type="entry name" value="NUCLEUS EXPORT PROTEIN BRL1"/>
    <property type="match status" value="1"/>
</dbReference>
<dbReference type="GO" id="GO:0055088">
    <property type="term" value="P:lipid homeostasis"/>
    <property type="evidence" value="ECO:0007669"/>
    <property type="project" value="InterPro"/>
</dbReference>
<dbReference type="SMART" id="SM01042">
    <property type="entry name" value="Brr6_like_C_C"/>
    <property type="match status" value="1"/>
</dbReference>
<name>A0AAD4H6F5_9FUNG</name>
<gene>
    <name evidence="4" type="ORF">BGZ95_010322</name>
</gene>
<keyword evidence="2" id="KW-0472">Membrane</keyword>
<evidence type="ECO:0000256" key="2">
    <source>
        <dbReference type="SAM" id="Phobius"/>
    </source>
</evidence>
<feature type="region of interest" description="Disordered" evidence="1">
    <location>
        <begin position="482"/>
        <end position="504"/>
    </location>
</feature>
<feature type="region of interest" description="Disordered" evidence="1">
    <location>
        <begin position="187"/>
        <end position="303"/>
    </location>
</feature>
<keyword evidence="2" id="KW-0812">Transmembrane</keyword>
<dbReference type="InterPro" id="IPR018767">
    <property type="entry name" value="Brl1/Brr6_dom"/>
</dbReference>
<proteinExistence type="predicted"/>
<feature type="compositionally biased region" description="Acidic residues" evidence="1">
    <location>
        <begin position="241"/>
        <end position="260"/>
    </location>
</feature>